<evidence type="ECO:0000256" key="1">
    <source>
        <dbReference type="SAM" id="SignalP"/>
    </source>
</evidence>
<dbReference type="EMBL" id="CP015249">
    <property type="protein sequence ID" value="ANB16558.1"/>
    <property type="molecule type" value="Genomic_DNA"/>
</dbReference>
<dbReference type="AlphaFoldDB" id="A0A167GHC6"/>
<reference evidence="2 3" key="1">
    <citation type="submission" date="2016-04" db="EMBL/GenBank/DDBJ databases">
        <title>Complete genome sequence of Dokdonella koreensis DS-123T.</title>
        <authorList>
            <person name="Kim J.F."/>
            <person name="Lee H."/>
            <person name="Kwak M.-J."/>
        </authorList>
    </citation>
    <scope>NUCLEOTIDE SEQUENCE [LARGE SCALE GENOMIC DNA]</scope>
    <source>
        <strain evidence="2 3">DS-123</strain>
    </source>
</reference>
<sequence length="265" mass="29296">MKNVLLCAAVLAVLPLAAQAENSDWSGSGEVGIAATRGNSKSENVNIKLQFKQEDDTWKNNVFLNALRSKGEVTVATQVDGQTVNVTRYDLTANRYEAGGSVGYKLDERSYLVGALRYENDDFSPFEYQWIASVGYGYTALKNQRTELSFEIGPGYKRYQVQPYDVFIGDPPVATRVRPGSDGEVVARGLISFRHKLTETTTFENVLLTEAGSDNTFLQNDAGLAVSMSEKFALKLGYQVRHNTDVTEGAKKTDQLLTTNLVYNF</sequence>
<protein>
    <recommendedName>
        <fullName evidence="4">Salt-induced outer membrane protein</fullName>
    </recommendedName>
</protein>
<proteinExistence type="predicted"/>
<dbReference type="RefSeq" id="WP_067643662.1">
    <property type="nucleotide sequence ID" value="NZ_CP015249.1"/>
</dbReference>
<keyword evidence="3" id="KW-1185">Reference proteome</keyword>
<dbReference type="KEGG" id="dko:I596_521"/>
<dbReference type="STRING" id="1300342.I596_521"/>
<dbReference type="OrthoDB" id="5292716at2"/>
<accession>A0A167GHC6</accession>
<keyword evidence="1" id="KW-0732">Signal</keyword>
<organism evidence="2 3">
    <name type="scientific">Dokdonella koreensis DS-123</name>
    <dbReference type="NCBI Taxonomy" id="1300342"/>
    <lineage>
        <taxon>Bacteria</taxon>
        <taxon>Pseudomonadati</taxon>
        <taxon>Pseudomonadota</taxon>
        <taxon>Gammaproteobacteria</taxon>
        <taxon>Lysobacterales</taxon>
        <taxon>Rhodanobacteraceae</taxon>
        <taxon>Dokdonella</taxon>
    </lineage>
</organism>
<evidence type="ECO:0000313" key="3">
    <source>
        <dbReference type="Proteomes" id="UP000076830"/>
    </source>
</evidence>
<dbReference type="Pfam" id="PF04338">
    <property type="entry name" value="DUF481"/>
    <property type="match status" value="1"/>
</dbReference>
<gene>
    <name evidence="2" type="ORF">I596_521</name>
</gene>
<dbReference type="Proteomes" id="UP000076830">
    <property type="component" value="Chromosome"/>
</dbReference>
<dbReference type="PATRIC" id="fig|1300342.3.peg.510"/>
<feature type="signal peptide" evidence="1">
    <location>
        <begin position="1"/>
        <end position="20"/>
    </location>
</feature>
<evidence type="ECO:0000313" key="2">
    <source>
        <dbReference type="EMBL" id="ANB16558.1"/>
    </source>
</evidence>
<name>A0A167GHC6_9GAMM</name>
<evidence type="ECO:0008006" key="4">
    <source>
        <dbReference type="Google" id="ProtNLM"/>
    </source>
</evidence>
<feature type="chain" id="PRO_5007886862" description="Salt-induced outer membrane protein" evidence="1">
    <location>
        <begin position="21"/>
        <end position="265"/>
    </location>
</feature>
<dbReference type="InterPro" id="IPR007433">
    <property type="entry name" value="DUF481"/>
</dbReference>